<protein>
    <submittedName>
        <fullName evidence="1">Uncharacterized protein</fullName>
    </submittedName>
</protein>
<keyword evidence="2" id="KW-1185">Reference proteome</keyword>
<sequence length="52" mass="6136">MQYTPTGYIIPIYRSGVYEMRKIIKRITGAPHMRLKRYAGVYTKEGGRIWKS</sequence>
<accession>C6LJQ1</accession>
<dbReference type="EMBL" id="ACCL02000021">
    <property type="protein sequence ID" value="EET59174.1"/>
    <property type="molecule type" value="Genomic_DNA"/>
</dbReference>
<gene>
    <name evidence="1" type="ORF">BRYFOR_08888</name>
</gene>
<reference evidence="1" key="1">
    <citation type="submission" date="2009-07" db="EMBL/GenBank/DDBJ databases">
        <authorList>
            <person name="Weinstock G."/>
            <person name="Sodergren E."/>
            <person name="Clifton S."/>
            <person name="Fulton L."/>
            <person name="Fulton B."/>
            <person name="Courtney L."/>
            <person name="Fronick C."/>
            <person name="Harrison M."/>
            <person name="Strong C."/>
            <person name="Farmer C."/>
            <person name="Delahaunty K."/>
            <person name="Markovic C."/>
            <person name="Hall O."/>
            <person name="Minx P."/>
            <person name="Tomlinson C."/>
            <person name="Mitreva M."/>
            <person name="Nelson J."/>
            <person name="Hou S."/>
            <person name="Wollam A."/>
            <person name="Pepin K.H."/>
            <person name="Johnson M."/>
            <person name="Bhonagiri V."/>
            <person name="Nash W.E."/>
            <person name="Warren W."/>
            <person name="Chinwalla A."/>
            <person name="Mardis E.R."/>
            <person name="Wilson R.K."/>
        </authorList>
    </citation>
    <scope>NUCLEOTIDE SEQUENCE [LARGE SCALE GENOMIC DNA]</scope>
    <source>
        <strain evidence="1">DSM 14469</strain>
    </source>
</reference>
<name>C6LJQ1_9FIRM</name>
<organism evidence="1 2">
    <name type="scientific">Marvinbryantia formatexigens DSM 14469</name>
    <dbReference type="NCBI Taxonomy" id="478749"/>
    <lineage>
        <taxon>Bacteria</taxon>
        <taxon>Bacillati</taxon>
        <taxon>Bacillota</taxon>
        <taxon>Clostridia</taxon>
        <taxon>Lachnospirales</taxon>
        <taxon>Lachnospiraceae</taxon>
        <taxon>Marvinbryantia</taxon>
    </lineage>
</organism>
<proteinExistence type="predicted"/>
<evidence type="ECO:0000313" key="2">
    <source>
        <dbReference type="Proteomes" id="UP000005561"/>
    </source>
</evidence>
<comment type="caution">
    <text evidence="1">The sequence shown here is derived from an EMBL/GenBank/DDBJ whole genome shotgun (WGS) entry which is preliminary data.</text>
</comment>
<dbReference type="Proteomes" id="UP000005561">
    <property type="component" value="Unassembled WGS sequence"/>
</dbReference>
<dbReference type="AlphaFoldDB" id="C6LJQ1"/>
<evidence type="ECO:0000313" key="1">
    <source>
        <dbReference type="EMBL" id="EET59174.1"/>
    </source>
</evidence>